<reference evidence="1 2" key="1">
    <citation type="submission" date="2013-09" db="EMBL/GenBank/DDBJ databases">
        <authorList>
            <person name="Durkin A.S."/>
            <person name="Haft D.R."/>
            <person name="McCorrison J."/>
            <person name="Torralba M."/>
            <person name="Gillis M."/>
            <person name="Haft D.H."/>
            <person name="Methe B."/>
            <person name="Sutton G."/>
            <person name="Nelson K.E."/>
        </authorList>
    </citation>
    <scope>NUCLEOTIDE SEQUENCE [LARGE SCALE GENOMIC DNA]</scope>
    <source>
        <strain evidence="1 2">BV3C16-1</strain>
    </source>
</reference>
<dbReference type="EMBL" id="AWXA01000025">
    <property type="protein sequence ID" value="ERT60276.1"/>
    <property type="molecule type" value="Genomic_DNA"/>
</dbReference>
<protein>
    <recommendedName>
        <fullName evidence="3">DNA-binding protein</fullName>
    </recommendedName>
</protein>
<accession>U7ULW8</accession>
<sequence length="78" mass="9104">MTKDTIPMDDADRLMSLEEVRIRLRTSPHIVAQIVKQGLLKTLRFGNNKRVRKSTFNAFLTKYDGQDLLELLKEVKEE</sequence>
<organism evidence="1 2">
    <name type="scientific">Megasphaera vaginalis</name>
    <name type="common">ex Srinivasan et al. 2021</name>
    <dbReference type="NCBI Taxonomy" id="1111454"/>
    <lineage>
        <taxon>Bacteria</taxon>
        <taxon>Bacillati</taxon>
        <taxon>Bacillota</taxon>
        <taxon>Negativicutes</taxon>
        <taxon>Veillonellales</taxon>
        <taxon>Veillonellaceae</taxon>
        <taxon>Megasphaera</taxon>
    </lineage>
</organism>
<dbReference type="Proteomes" id="UP000017090">
    <property type="component" value="Unassembled WGS sequence"/>
</dbReference>
<dbReference type="RefSeq" id="WP_023053490.1">
    <property type="nucleotide sequence ID" value="NZ_AWXA01000025.1"/>
</dbReference>
<dbReference type="OrthoDB" id="9947116at2"/>
<dbReference type="AlphaFoldDB" id="U7ULW8"/>
<keyword evidence="2" id="KW-1185">Reference proteome</keyword>
<proteinExistence type="predicted"/>
<gene>
    <name evidence="1" type="ORF">HMPREF1250_1032</name>
</gene>
<evidence type="ECO:0000313" key="2">
    <source>
        <dbReference type="Proteomes" id="UP000017090"/>
    </source>
</evidence>
<evidence type="ECO:0008006" key="3">
    <source>
        <dbReference type="Google" id="ProtNLM"/>
    </source>
</evidence>
<evidence type="ECO:0000313" key="1">
    <source>
        <dbReference type="EMBL" id="ERT60276.1"/>
    </source>
</evidence>
<dbReference type="STRING" id="1111454.HMPREF1250_1032"/>
<comment type="caution">
    <text evidence="1">The sequence shown here is derived from an EMBL/GenBank/DDBJ whole genome shotgun (WGS) entry which is preliminary data.</text>
</comment>
<dbReference type="PATRIC" id="fig|1111454.3.peg.1015"/>
<name>U7ULW8_9FIRM</name>